<proteinExistence type="predicted"/>
<dbReference type="GO" id="GO:0009243">
    <property type="term" value="P:O antigen biosynthetic process"/>
    <property type="evidence" value="ECO:0007669"/>
    <property type="project" value="InterPro"/>
</dbReference>
<dbReference type="NCBIfam" id="TIGR02623">
    <property type="entry name" value="G1P_cyt_trans"/>
    <property type="match status" value="1"/>
</dbReference>
<accession>Q20YP4</accession>
<evidence type="ECO:0000259" key="1">
    <source>
        <dbReference type="Pfam" id="PF00483"/>
    </source>
</evidence>
<sequence>MTNITKAVILAGGMGTRIAEETSTRPKPLIEIGGLPILWHIMKTYYAHGIKEFVVCLGYKGYMIKEYFSNYFLHQSDVTFDFTDNSVIYHHKRAEDWKITLIDTGLETMTGGRLKRVARYVGDTPFCLTYGDGVSDIDIGALLKFHTAHGKLATITAVSPPGRFGALVLNPADEVQSFQEKPDGELGWINGGFFVLSPDVLPYIEQDSTIWERQPLERLAAEGQLVAYKHRGFWHPMDTLRDKQYLEQLWATSKAPWKVW</sequence>
<dbReference type="InterPro" id="IPR046981">
    <property type="entry name" value="G1P_cyt_trans"/>
</dbReference>
<gene>
    <name evidence="2" type="ordered locus">RPC_4218</name>
</gene>
<dbReference type="KEGG" id="rpc:RPC_4218"/>
<dbReference type="GO" id="GO:0047343">
    <property type="term" value="F:glucose-1-phosphate cytidylyltransferase activity"/>
    <property type="evidence" value="ECO:0007669"/>
    <property type="project" value="InterPro"/>
</dbReference>
<dbReference type="OrthoDB" id="9801810at2"/>
<dbReference type="RefSeq" id="WP_011474623.1">
    <property type="nucleotide sequence ID" value="NC_007925.1"/>
</dbReference>
<dbReference type="PANTHER" id="PTHR47183">
    <property type="entry name" value="GLUCOSE-1-PHOSPHATE CYTIDYLYLTRANSFERASE-RELATED"/>
    <property type="match status" value="1"/>
</dbReference>
<organism evidence="2">
    <name type="scientific">Rhodopseudomonas palustris (strain BisB18)</name>
    <dbReference type="NCBI Taxonomy" id="316056"/>
    <lineage>
        <taxon>Bacteria</taxon>
        <taxon>Pseudomonadati</taxon>
        <taxon>Pseudomonadota</taxon>
        <taxon>Alphaproteobacteria</taxon>
        <taxon>Hyphomicrobiales</taxon>
        <taxon>Nitrobacteraceae</taxon>
        <taxon>Rhodopseudomonas</taxon>
    </lineage>
</organism>
<dbReference type="InterPro" id="IPR013446">
    <property type="entry name" value="G1P_cyt_trans-like"/>
</dbReference>
<dbReference type="Gene3D" id="3.90.550.10">
    <property type="entry name" value="Spore Coat Polysaccharide Biosynthesis Protein SpsA, Chain A"/>
    <property type="match status" value="1"/>
</dbReference>
<dbReference type="Pfam" id="PF00483">
    <property type="entry name" value="NTP_transferase"/>
    <property type="match status" value="1"/>
</dbReference>
<name>Q20YP4_RHOPB</name>
<protein>
    <submittedName>
        <fullName evidence="2">Nucleotidyl transferase</fullName>
    </submittedName>
</protein>
<dbReference type="eggNOG" id="COG1208">
    <property type="taxonomic scope" value="Bacteria"/>
</dbReference>
<dbReference type="STRING" id="316056.RPC_4218"/>
<evidence type="ECO:0000313" key="2">
    <source>
        <dbReference type="EMBL" id="ABD89742.1"/>
    </source>
</evidence>
<dbReference type="HOGENOM" id="CLU_029499_10_0_5"/>
<dbReference type="CDD" id="cd02524">
    <property type="entry name" value="G1P_cytidylyltransferase"/>
    <property type="match status" value="1"/>
</dbReference>
<dbReference type="EMBL" id="CP000301">
    <property type="protein sequence ID" value="ABD89742.1"/>
    <property type="molecule type" value="Genomic_DNA"/>
</dbReference>
<dbReference type="InterPro" id="IPR005835">
    <property type="entry name" value="NTP_transferase_dom"/>
</dbReference>
<keyword evidence="2" id="KW-0808">Transferase</keyword>
<dbReference type="SUPFAM" id="SSF53448">
    <property type="entry name" value="Nucleotide-diphospho-sugar transferases"/>
    <property type="match status" value="1"/>
</dbReference>
<feature type="domain" description="Nucleotidyl transferase" evidence="1">
    <location>
        <begin position="6"/>
        <end position="208"/>
    </location>
</feature>
<dbReference type="AlphaFoldDB" id="Q20YP4"/>
<dbReference type="InterPro" id="IPR029044">
    <property type="entry name" value="Nucleotide-diphossugar_trans"/>
</dbReference>
<reference evidence="2" key="1">
    <citation type="submission" date="2006-03" db="EMBL/GenBank/DDBJ databases">
        <title>Complete sequence of Rhodopseudomonas palustris BisB18.</title>
        <authorList>
            <consortium name="US DOE Joint Genome Institute"/>
            <person name="Copeland A."/>
            <person name="Lucas S."/>
            <person name="Lapidus A."/>
            <person name="Barry K."/>
            <person name="Detter J.C."/>
            <person name="Glavina del Rio T."/>
            <person name="Hammon N."/>
            <person name="Israni S."/>
            <person name="Dalin E."/>
            <person name="Tice H."/>
            <person name="Pitluck S."/>
            <person name="Chain P."/>
            <person name="Malfatti S."/>
            <person name="Shin M."/>
            <person name="Vergez L."/>
            <person name="Schmutz J."/>
            <person name="Larimer F."/>
            <person name="Land M."/>
            <person name="Hauser L."/>
            <person name="Pelletier D.A."/>
            <person name="Kyrpides N."/>
            <person name="Anderson I."/>
            <person name="Oda Y."/>
            <person name="Harwood C.S."/>
            <person name="Richardson P."/>
        </authorList>
    </citation>
    <scope>NUCLEOTIDE SEQUENCE [LARGE SCALE GENOMIC DNA]</scope>
    <source>
        <strain evidence="2">BisB18</strain>
    </source>
</reference>
<dbReference type="PANTHER" id="PTHR47183:SF1">
    <property type="entry name" value="GLUCOSE-1-PHOSPHATE CYTIDYLYLTRANSFERASE"/>
    <property type="match status" value="1"/>
</dbReference>